<name>A0A0A5HSM1_9BACI</name>
<dbReference type="eggNOG" id="COG4325">
    <property type="taxonomic scope" value="Bacteria"/>
</dbReference>
<organism evidence="1 2">
    <name type="scientific">Pontibacillus litoralis JSM 072002</name>
    <dbReference type="NCBI Taxonomy" id="1385512"/>
    <lineage>
        <taxon>Bacteria</taxon>
        <taxon>Bacillati</taxon>
        <taxon>Bacillota</taxon>
        <taxon>Bacilli</taxon>
        <taxon>Bacillales</taxon>
        <taxon>Bacillaceae</taxon>
        <taxon>Pontibacillus</taxon>
    </lineage>
</organism>
<reference evidence="1 2" key="1">
    <citation type="submission" date="2013-08" db="EMBL/GenBank/DDBJ databases">
        <authorList>
            <person name="Huang J."/>
            <person name="Wang G."/>
        </authorList>
    </citation>
    <scope>NUCLEOTIDE SEQUENCE [LARGE SCALE GENOMIC DNA]</scope>
    <source>
        <strain evidence="1 2">JSM 072002</strain>
    </source>
</reference>
<comment type="caution">
    <text evidence="1">The sequence shown here is derived from an EMBL/GenBank/DDBJ whole genome shotgun (WGS) entry which is preliminary data.</text>
</comment>
<dbReference type="InterPro" id="IPR018723">
    <property type="entry name" value="DUF2254_membrane"/>
</dbReference>
<evidence type="ECO:0000313" key="2">
    <source>
        <dbReference type="Proteomes" id="UP000030401"/>
    </source>
</evidence>
<dbReference type="Proteomes" id="UP000030401">
    <property type="component" value="Unassembled WGS sequence"/>
</dbReference>
<evidence type="ECO:0000313" key="1">
    <source>
        <dbReference type="EMBL" id="KGX86637.1"/>
    </source>
</evidence>
<keyword evidence="2" id="KW-1185">Reference proteome</keyword>
<proteinExistence type="predicted"/>
<dbReference type="Pfam" id="PF10011">
    <property type="entry name" value="DUF2254"/>
    <property type="match status" value="1"/>
</dbReference>
<accession>A0A0A5HSM1</accession>
<gene>
    <name evidence="1" type="ORF">N784_04235</name>
</gene>
<dbReference type="AlphaFoldDB" id="A0A0A5HSM1"/>
<dbReference type="STRING" id="1385512.N784_04235"/>
<protein>
    <submittedName>
        <fullName evidence="1">Uncharacterized protein</fullName>
    </submittedName>
</protein>
<dbReference type="OrthoDB" id="2955631at2"/>
<dbReference type="EMBL" id="AVPG01000012">
    <property type="protein sequence ID" value="KGX86637.1"/>
    <property type="molecule type" value="Genomic_DNA"/>
</dbReference>
<sequence>MQHIDYEPFIHWSKQNDLFIYVHVQIGDYLEEGMPLFYYRFKNDKKELDDDISLDYVIIGKERTNVQAIEFSIQKLVEIALRAI</sequence>